<protein>
    <submittedName>
        <fullName evidence="1">Uncharacterized protein</fullName>
    </submittedName>
</protein>
<name>A0ACC8XA44_9FIRM</name>
<keyword evidence="2" id="KW-1185">Reference proteome</keyword>
<dbReference type="Proteomes" id="UP000188605">
    <property type="component" value="Unassembled WGS sequence"/>
</dbReference>
<gene>
    <name evidence="1" type="ORF">AN396_09185</name>
</gene>
<proteinExistence type="predicted"/>
<organism evidence="1 2">
    <name type="scientific">Candidatus Epulonipiscium fishelsonii</name>
    <dbReference type="NCBI Taxonomy" id="77094"/>
    <lineage>
        <taxon>Bacteria</taxon>
        <taxon>Bacillati</taxon>
        <taxon>Bacillota</taxon>
        <taxon>Clostridia</taxon>
        <taxon>Lachnospirales</taxon>
        <taxon>Lachnospiraceae</taxon>
        <taxon>Candidatus Epulonipiscium</taxon>
    </lineage>
</organism>
<accession>A0ACC8XA44</accession>
<dbReference type="EMBL" id="LJDB01000073">
    <property type="protein sequence ID" value="ONI39038.1"/>
    <property type="molecule type" value="Genomic_DNA"/>
</dbReference>
<evidence type="ECO:0000313" key="1">
    <source>
        <dbReference type="EMBL" id="ONI39038.1"/>
    </source>
</evidence>
<sequence length="165" mass="18014">MKKAIYCDIDACTGCGACIVACMDENDIDLSIGETANRRVHGVEKMTEETMIPKFASVSCMHCEDSPCLIGCPTGAIYRHKVTSAVMVNRDLCIGCHSCALACPFGVPRYDNKNKLVKCDQCSDRVVANQLPACVRVCPIRALKYLDINEALENKSASYIGKILK</sequence>
<reference evidence="1" key="1">
    <citation type="submission" date="2016-08" db="EMBL/GenBank/DDBJ databases">
        <authorList>
            <person name="Ngugi D.K."/>
            <person name="Miyake S."/>
            <person name="Stingl U."/>
        </authorList>
    </citation>
    <scope>NUCLEOTIDE SEQUENCE</scope>
    <source>
        <strain evidence="1">SCG-B11WGA-EpuloA1</strain>
    </source>
</reference>
<comment type="caution">
    <text evidence="1">The sequence shown here is derived from an EMBL/GenBank/DDBJ whole genome shotgun (WGS) entry which is preliminary data.</text>
</comment>
<evidence type="ECO:0000313" key="2">
    <source>
        <dbReference type="Proteomes" id="UP000188605"/>
    </source>
</evidence>